<gene>
    <name evidence="1" type="primary">jg13468</name>
    <name evidence="1" type="ORF">PAEG_LOCUS27031</name>
</gene>
<dbReference type="EMBL" id="CAKXAJ010026458">
    <property type="protein sequence ID" value="CAH2268700.1"/>
    <property type="molecule type" value="Genomic_DNA"/>
</dbReference>
<evidence type="ECO:0000313" key="1">
    <source>
        <dbReference type="EMBL" id="CAH2268700.1"/>
    </source>
</evidence>
<comment type="caution">
    <text evidence="1">The sequence shown here is derived from an EMBL/GenBank/DDBJ whole genome shotgun (WGS) entry which is preliminary data.</text>
</comment>
<dbReference type="Proteomes" id="UP000838756">
    <property type="component" value="Unassembled WGS sequence"/>
</dbReference>
<name>A0A8S4SI90_9NEOP</name>
<evidence type="ECO:0000313" key="2">
    <source>
        <dbReference type="Proteomes" id="UP000838756"/>
    </source>
</evidence>
<protein>
    <submittedName>
        <fullName evidence="1">Jg13468 protein</fullName>
    </submittedName>
</protein>
<accession>A0A8S4SI90</accession>
<reference evidence="1" key="1">
    <citation type="submission" date="2022-03" db="EMBL/GenBank/DDBJ databases">
        <authorList>
            <person name="Lindestad O."/>
        </authorList>
    </citation>
    <scope>NUCLEOTIDE SEQUENCE</scope>
</reference>
<keyword evidence="2" id="KW-1185">Reference proteome</keyword>
<sequence>MLPRLGHMTRTRKDTRFHVEPSYGAFYETWARFEDCRLHRYSSSRERAVGDGPGLRFTLGSVGLNTPLKIHKLHTRYKFDYVLVWC</sequence>
<organism evidence="1 2">
    <name type="scientific">Pararge aegeria aegeria</name>
    <dbReference type="NCBI Taxonomy" id="348720"/>
    <lineage>
        <taxon>Eukaryota</taxon>
        <taxon>Metazoa</taxon>
        <taxon>Ecdysozoa</taxon>
        <taxon>Arthropoda</taxon>
        <taxon>Hexapoda</taxon>
        <taxon>Insecta</taxon>
        <taxon>Pterygota</taxon>
        <taxon>Neoptera</taxon>
        <taxon>Endopterygota</taxon>
        <taxon>Lepidoptera</taxon>
        <taxon>Glossata</taxon>
        <taxon>Ditrysia</taxon>
        <taxon>Papilionoidea</taxon>
        <taxon>Nymphalidae</taxon>
        <taxon>Satyrinae</taxon>
        <taxon>Satyrini</taxon>
        <taxon>Parargina</taxon>
        <taxon>Pararge</taxon>
    </lineage>
</organism>
<dbReference type="AlphaFoldDB" id="A0A8S4SI90"/>
<proteinExistence type="predicted"/>